<reference evidence="9" key="1">
    <citation type="submission" date="2019-11" db="EMBL/GenBank/DDBJ databases">
        <authorList>
            <person name="Feng L."/>
        </authorList>
    </citation>
    <scope>NUCLEOTIDE SEQUENCE</scope>
    <source>
        <strain evidence="9">VrattiLFYP33</strain>
    </source>
</reference>
<dbReference type="GO" id="GO:0005886">
    <property type="term" value="C:plasma membrane"/>
    <property type="evidence" value="ECO:0007669"/>
    <property type="project" value="UniProtKB-SubCell"/>
</dbReference>
<proteinExistence type="inferred from homology"/>
<feature type="transmembrane region" description="Helical" evidence="8">
    <location>
        <begin position="340"/>
        <end position="358"/>
    </location>
</feature>
<dbReference type="RefSeq" id="WP_302688790.1">
    <property type="nucleotide sequence ID" value="NZ_CACRUX010000022.1"/>
</dbReference>
<dbReference type="GO" id="GO:0033214">
    <property type="term" value="P:siderophore-iron import into cell"/>
    <property type="evidence" value="ECO:0007669"/>
    <property type="project" value="TreeGrafter"/>
</dbReference>
<feature type="transmembrane region" description="Helical" evidence="8">
    <location>
        <begin position="180"/>
        <end position="204"/>
    </location>
</feature>
<dbReference type="CDD" id="cd06550">
    <property type="entry name" value="TM_ABC_iron-siderophores_like"/>
    <property type="match status" value="1"/>
</dbReference>
<keyword evidence="5 8" id="KW-0812">Transmembrane</keyword>
<gene>
    <name evidence="9" type="primary">hmuU_1</name>
    <name evidence="9" type="ORF">VRLFYP33_00650</name>
</gene>
<keyword evidence="4" id="KW-1003">Cell membrane</keyword>
<keyword evidence="6 8" id="KW-1133">Transmembrane helix</keyword>
<feature type="transmembrane region" description="Helical" evidence="8">
    <location>
        <begin position="152"/>
        <end position="173"/>
    </location>
</feature>
<dbReference type="PANTHER" id="PTHR30472">
    <property type="entry name" value="FERRIC ENTEROBACTIN TRANSPORT SYSTEM PERMEASE PROTEIN"/>
    <property type="match status" value="1"/>
</dbReference>
<dbReference type="GO" id="GO:0022857">
    <property type="term" value="F:transmembrane transporter activity"/>
    <property type="evidence" value="ECO:0007669"/>
    <property type="project" value="InterPro"/>
</dbReference>
<dbReference type="SUPFAM" id="SSF81345">
    <property type="entry name" value="ABC transporter involved in vitamin B12 uptake, BtuC"/>
    <property type="match status" value="1"/>
</dbReference>
<comment type="subcellular location">
    <subcellularLocation>
        <location evidence="1">Cell membrane</location>
        <topology evidence="1">Multi-pass membrane protein</topology>
    </subcellularLocation>
</comment>
<feature type="transmembrane region" description="Helical" evidence="8">
    <location>
        <begin position="91"/>
        <end position="115"/>
    </location>
</feature>
<evidence type="ECO:0000256" key="5">
    <source>
        <dbReference type="ARBA" id="ARBA00022692"/>
    </source>
</evidence>
<evidence type="ECO:0000256" key="1">
    <source>
        <dbReference type="ARBA" id="ARBA00004651"/>
    </source>
</evidence>
<dbReference type="PANTHER" id="PTHR30472:SF68">
    <property type="entry name" value="FERRICHROME TRANSPORT SYSTEM PERMEASE PROTEIN FHUB"/>
    <property type="match status" value="1"/>
</dbReference>
<comment type="similarity">
    <text evidence="2">Belongs to the binding-protein-dependent transport system permease family. FecCD subfamily.</text>
</comment>
<dbReference type="Pfam" id="PF01032">
    <property type="entry name" value="FecCD"/>
    <property type="match status" value="1"/>
</dbReference>
<dbReference type="InterPro" id="IPR037294">
    <property type="entry name" value="ABC_BtuC-like"/>
</dbReference>
<feature type="transmembrane region" description="Helical" evidence="8">
    <location>
        <begin position="270"/>
        <end position="297"/>
    </location>
</feature>
<keyword evidence="3" id="KW-0813">Transport</keyword>
<organism evidence="9">
    <name type="scientific">Veillonella ratti</name>
    <dbReference type="NCBI Taxonomy" id="103892"/>
    <lineage>
        <taxon>Bacteria</taxon>
        <taxon>Bacillati</taxon>
        <taxon>Bacillota</taxon>
        <taxon>Negativicutes</taxon>
        <taxon>Veillonellales</taxon>
        <taxon>Veillonellaceae</taxon>
        <taxon>Veillonella</taxon>
    </lineage>
</organism>
<name>A0A6N3AEU0_9FIRM</name>
<dbReference type="EMBL" id="CACRUX010000022">
    <property type="protein sequence ID" value="VYT86722.1"/>
    <property type="molecule type" value="Genomic_DNA"/>
</dbReference>
<accession>A0A6N3AEU0</accession>
<evidence type="ECO:0000256" key="7">
    <source>
        <dbReference type="ARBA" id="ARBA00023136"/>
    </source>
</evidence>
<dbReference type="FunFam" id="1.10.3470.10:FF:000001">
    <property type="entry name" value="Vitamin B12 ABC transporter permease BtuC"/>
    <property type="match status" value="1"/>
</dbReference>
<evidence type="ECO:0000256" key="6">
    <source>
        <dbReference type="ARBA" id="ARBA00022989"/>
    </source>
</evidence>
<evidence type="ECO:0000256" key="2">
    <source>
        <dbReference type="ARBA" id="ARBA00007935"/>
    </source>
</evidence>
<feature type="transmembrane region" description="Helical" evidence="8">
    <location>
        <begin position="127"/>
        <end position="146"/>
    </location>
</feature>
<protein>
    <submittedName>
        <fullName evidence="9">Hemin transport system permease protein HmuU</fullName>
    </submittedName>
</protein>
<feature type="transmembrane region" description="Helical" evidence="8">
    <location>
        <begin position="45"/>
        <end position="71"/>
    </location>
</feature>
<evidence type="ECO:0000256" key="4">
    <source>
        <dbReference type="ARBA" id="ARBA00022475"/>
    </source>
</evidence>
<dbReference type="AlphaFoldDB" id="A0A6N3AEU0"/>
<evidence type="ECO:0000313" key="9">
    <source>
        <dbReference type="EMBL" id="VYT86722.1"/>
    </source>
</evidence>
<feature type="transmembrane region" description="Helical" evidence="8">
    <location>
        <begin position="224"/>
        <end position="243"/>
    </location>
</feature>
<evidence type="ECO:0000256" key="8">
    <source>
        <dbReference type="SAM" id="Phobius"/>
    </source>
</evidence>
<dbReference type="Gene3D" id="1.10.3470.10">
    <property type="entry name" value="ABC transporter involved in vitamin B12 uptake, BtuC"/>
    <property type="match status" value="1"/>
</dbReference>
<keyword evidence="7 8" id="KW-0472">Membrane</keyword>
<dbReference type="InterPro" id="IPR000522">
    <property type="entry name" value="ABC_transptr_permease_BtuC"/>
</dbReference>
<sequence>MTNRNAPAGTSTPIKAQERAINGQTAVTSKQTQKYHDSRQRKRRLTYLIAGLFLVFVVITGFMYGAVPITWQELLAVMQGQGTADTERILYYLRLPRVIAAALVGMNLALAGCILQGVLHNPLADPGIIGVTAGAGVAAMAVMILAPALTAWVPLAAFVGALVALAVVFILAWGRGINPLRLILAGVAVAAFFGGGTTALSVMFPDRIQGVVNWLAGGFAGARWTYVWIVLPYSIIGLVGALWNYRKLNALQMGEEVALSLGINLKKTRIILVLLAAILAAASVSVAGLLGFVGLIVPHLMRLVVGSDFEYLLPASAVFGAGLLVGADTFARTIFSPAEIPVGIFLSFLGAPFFLYLLKRRSRA</sequence>
<evidence type="ECO:0000256" key="3">
    <source>
        <dbReference type="ARBA" id="ARBA00022448"/>
    </source>
</evidence>